<dbReference type="InterPro" id="IPR052177">
    <property type="entry name" value="Divisome_Glycosyl_Hydrolase"/>
</dbReference>
<keyword evidence="1" id="KW-0812">Transmembrane</keyword>
<name>A0A0G0IUY9_9BACT</name>
<dbReference type="InterPro" id="IPR017853">
    <property type="entry name" value="GH"/>
</dbReference>
<dbReference type="SUPFAM" id="SSF51445">
    <property type="entry name" value="(Trans)glycosidases"/>
    <property type="match status" value="1"/>
</dbReference>
<dbReference type="PANTHER" id="PTHR43405:SF1">
    <property type="entry name" value="GLYCOSYL HYDROLASE DIGH"/>
    <property type="match status" value="1"/>
</dbReference>
<gene>
    <name evidence="3" type="ORF">US42_C0003G0041</name>
</gene>
<keyword evidence="1" id="KW-0472">Membrane</keyword>
<organism evidence="3 4">
    <name type="scientific">Candidatus Magasanikbacteria bacterium GW2011_GWC2_37_14</name>
    <dbReference type="NCBI Taxonomy" id="1619046"/>
    <lineage>
        <taxon>Bacteria</taxon>
        <taxon>Candidatus Magasanikiibacteriota</taxon>
    </lineage>
</organism>
<accession>A0A0G0IUY9</accession>
<reference evidence="3 4" key="1">
    <citation type="journal article" date="2015" name="Nature">
        <title>rRNA introns, odd ribosomes, and small enigmatic genomes across a large radiation of phyla.</title>
        <authorList>
            <person name="Brown C.T."/>
            <person name="Hug L.A."/>
            <person name="Thomas B.C."/>
            <person name="Sharon I."/>
            <person name="Castelle C.J."/>
            <person name="Singh A."/>
            <person name="Wilkins M.J."/>
            <person name="Williams K.H."/>
            <person name="Banfield J.F."/>
        </authorList>
    </citation>
    <scope>NUCLEOTIDE SEQUENCE [LARGE SCALE GENOMIC DNA]</scope>
</reference>
<keyword evidence="1" id="KW-1133">Transmembrane helix</keyword>
<dbReference type="PANTHER" id="PTHR43405">
    <property type="entry name" value="GLYCOSYL HYDROLASE DIGH"/>
    <property type="match status" value="1"/>
</dbReference>
<feature type="domain" description="DUF4015" evidence="2">
    <location>
        <begin position="69"/>
        <end position="375"/>
    </location>
</feature>
<protein>
    <recommendedName>
        <fullName evidence="2">DUF4015 domain-containing protein</fullName>
    </recommendedName>
</protein>
<dbReference type="InterPro" id="IPR025275">
    <property type="entry name" value="DUF4015"/>
</dbReference>
<sequence>MLEQDFPKMISALSKNIYLIIFLVISLMAGFLITWQWLETSTAQSLAILSLEEIKSPLRAKADLKTVKALYLTAYSAGNPKKLAEIIDLINKTELNAVVIDIKDYSGKVLYNSNLEWVKRFEARENRLGNVREVIQKLHDNKIYVIARLTVFQDPLLASKKPEWAIKSKNDGLWQDNKGLNWVDPTRVEVWNYNLAIAKEAIGFGFDEINFDYVRFPSDGDMSLVVYNNGDEPKYQTMKRFYTFLREHLNNYPAWISLDMFGYVMERTDDLRIGQRLVDAVDSADFICPMMYPSHYSRNSFGVEKPAEIPGIIIDNGMKKGMPTFVNKRAKVRPWLQAFDLGAVYSDGIKIREQIDAVEKYSDAGWLLWNASNRYTSAGLKIEW</sequence>
<evidence type="ECO:0000313" key="3">
    <source>
        <dbReference type="EMBL" id="KKQ27984.1"/>
    </source>
</evidence>
<feature type="transmembrane region" description="Helical" evidence="1">
    <location>
        <begin position="17"/>
        <end position="38"/>
    </location>
</feature>
<dbReference type="STRING" id="1619046.US42_C0003G0041"/>
<dbReference type="Proteomes" id="UP000034849">
    <property type="component" value="Unassembled WGS sequence"/>
</dbReference>
<dbReference type="Gene3D" id="3.20.20.80">
    <property type="entry name" value="Glycosidases"/>
    <property type="match status" value="1"/>
</dbReference>
<evidence type="ECO:0000313" key="4">
    <source>
        <dbReference type="Proteomes" id="UP000034849"/>
    </source>
</evidence>
<dbReference type="EMBL" id="LBSX01000003">
    <property type="protein sequence ID" value="KKQ27984.1"/>
    <property type="molecule type" value="Genomic_DNA"/>
</dbReference>
<dbReference type="AlphaFoldDB" id="A0A0G0IUY9"/>
<evidence type="ECO:0000256" key="1">
    <source>
        <dbReference type="SAM" id="Phobius"/>
    </source>
</evidence>
<comment type="caution">
    <text evidence="3">The sequence shown here is derived from an EMBL/GenBank/DDBJ whole genome shotgun (WGS) entry which is preliminary data.</text>
</comment>
<evidence type="ECO:0000259" key="2">
    <source>
        <dbReference type="Pfam" id="PF13200"/>
    </source>
</evidence>
<dbReference type="Pfam" id="PF13200">
    <property type="entry name" value="DUF4015"/>
    <property type="match status" value="1"/>
</dbReference>
<proteinExistence type="predicted"/>